<dbReference type="PROSITE" id="PS51892">
    <property type="entry name" value="SUBTILASE"/>
    <property type="match status" value="1"/>
</dbReference>
<evidence type="ECO:0000256" key="2">
    <source>
        <dbReference type="ARBA" id="ARBA00022670"/>
    </source>
</evidence>
<proteinExistence type="inferred from homology"/>
<dbReference type="EMBL" id="JABANN010000796">
    <property type="protein sequence ID" value="KAF4653579.1"/>
    <property type="molecule type" value="Genomic_DNA"/>
</dbReference>
<sequence length="470" mass="51038">MGMPSDYPASQDTGVTFASLVGATAPPSDTIVCIESGDGDVDVRRLPQMLRKAGHTPDEKVASFLGTAEITTLEFVHLQVVKTSASTIDSDTLCNFVTTTCSNLSLRAECSGDANGEAFGGRSQPKTQSQKPVHYDSDLHVNDADAGYQEHLKWMRMGEVWRLALPHVKRKITVAVTDSGIDWKDPDFALLKGKLKKQSGGYLEGGWNFVTNSPILTNKDSHGTKVCKILAAKGNNSFGIAGMAPNVTLVPLQVFGDTPGETLSRYVEALDLAIDVKVDMLSMSVGWELSDLEHAQRNVLMRALYAVHRSGIFMVSSAGNQFSEVHDMYPCCFGGPTSMCVAYMYSNRTHNVLNPITNWGIRVDVAAYGNNIFTGRDEKGELRYFNGTSAAQPLVAGLIAILLSMDVDPRMAKSMVMANVDHVDCALPEDLPQSIRGGAINPLRTIKYAIEWLSSRSRGLRAAKRVGLLD</sequence>
<accession>A0A7J6L3U2</accession>
<gene>
    <name evidence="10" type="ORF">FOL46_009101</name>
</gene>
<keyword evidence="2 7" id="KW-0645">Protease</keyword>
<dbReference type="PANTHER" id="PTHR43806">
    <property type="entry name" value="PEPTIDASE S8"/>
    <property type="match status" value="1"/>
</dbReference>
<evidence type="ECO:0000256" key="6">
    <source>
        <dbReference type="ARBA" id="ARBA00023619"/>
    </source>
</evidence>
<evidence type="ECO:0000256" key="1">
    <source>
        <dbReference type="ARBA" id="ARBA00011073"/>
    </source>
</evidence>
<evidence type="ECO:0000313" key="11">
    <source>
        <dbReference type="Proteomes" id="UP000572268"/>
    </source>
</evidence>
<dbReference type="SUPFAM" id="SSF52743">
    <property type="entry name" value="Subtilisin-like"/>
    <property type="match status" value="1"/>
</dbReference>
<dbReference type="InterPro" id="IPR015500">
    <property type="entry name" value="Peptidase_S8_subtilisin-rel"/>
</dbReference>
<dbReference type="InterPro" id="IPR000209">
    <property type="entry name" value="Peptidase_S8/S53_dom"/>
</dbReference>
<dbReference type="EC" id="3.4.21.62" evidence="6"/>
<evidence type="ECO:0000256" key="4">
    <source>
        <dbReference type="ARBA" id="ARBA00022825"/>
    </source>
</evidence>
<evidence type="ECO:0000256" key="7">
    <source>
        <dbReference type="PROSITE-ProRule" id="PRU01240"/>
    </source>
</evidence>
<keyword evidence="3 7" id="KW-0378">Hydrolase</keyword>
<protein>
    <recommendedName>
        <fullName evidence="6">subtilisin</fullName>
        <ecNumber evidence="6">3.4.21.62</ecNumber>
    </recommendedName>
</protein>
<dbReference type="GO" id="GO:0004252">
    <property type="term" value="F:serine-type endopeptidase activity"/>
    <property type="evidence" value="ECO:0007669"/>
    <property type="project" value="UniProtKB-UniRule"/>
</dbReference>
<comment type="similarity">
    <text evidence="1 7">Belongs to the peptidase S8 family.</text>
</comment>
<dbReference type="Pfam" id="PF00082">
    <property type="entry name" value="Peptidase_S8"/>
    <property type="match status" value="1"/>
</dbReference>
<reference evidence="10 11" key="1">
    <citation type="submission" date="2020-04" db="EMBL/GenBank/DDBJ databases">
        <title>Perkinsus olseni comparative genomics.</title>
        <authorList>
            <person name="Bogema D.R."/>
        </authorList>
    </citation>
    <scope>NUCLEOTIDE SEQUENCE [LARGE SCALE GENOMIC DNA]</scope>
    <source>
        <strain evidence="10">ATCC PRA-31</strain>
    </source>
</reference>
<feature type="active site" description="Charge relay system" evidence="7">
    <location>
        <position position="178"/>
    </location>
</feature>
<dbReference type="Gene3D" id="3.40.50.200">
    <property type="entry name" value="Peptidase S8/S53 domain"/>
    <property type="match status" value="1"/>
</dbReference>
<feature type="domain" description="Peptidase S8/S53" evidence="9">
    <location>
        <begin position="170"/>
        <end position="408"/>
    </location>
</feature>
<feature type="active site" description="Charge relay system" evidence="7">
    <location>
        <position position="222"/>
    </location>
</feature>
<dbReference type="InterPro" id="IPR050131">
    <property type="entry name" value="Peptidase_S8_subtilisin-like"/>
</dbReference>
<dbReference type="PROSITE" id="PS00138">
    <property type="entry name" value="SUBTILASE_SER"/>
    <property type="match status" value="1"/>
</dbReference>
<name>A0A7J6L3U2_PEROL</name>
<evidence type="ECO:0000256" key="8">
    <source>
        <dbReference type="SAM" id="MobiDB-lite"/>
    </source>
</evidence>
<feature type="active site" description="Charge relay system" evidence="7">
    <location>
        <position position="389"/>
    </location>
</feature>
<dbReference type="PRINTS" id="PR00723">
    <property type="entry name" value="SUBTILISIN"/>
</dbReference>
<evidence type="ECO:0000259" key="9">
    <source>
        <dbReference type="Pfam" id="PF00082"/>
    </source>
</evidence>
<comment type="caution">
    <text evidence="10">The sequence shown here is derived from an EMBL/GenBank/DDBJ whole genome shotgun (WGS) entry which is preliminary data.</text>
</comment>
<dbReference type="InterPro" id="IPR023828">
    <property type="entry name" value="Peptidase_S8_Ser-AS"/>
</dbReference>
<organism evidence="10 11">
    <name type="scientific">Perkinsus olseni</name>
    <name type="common">Perkinsus atlanticus</name>
    <dbReference type="NCBI Taxonomy" id="32597"/>
    <lineage>
        <taxon>Eukaryota</taxon>
        <taxon>Sar</taxon>
        <taxon>Alveolata</taxon>
        <taxon>Perkinsozoa</taxon>
        <taxon>Perkinsea</taxon>
        <taxon>Perkinsida</taxon>
        <taxon>Perkinsidae</taxon>
        <taxon>Perkinsus</taxon>
    </lineage>
</organism>
<dbReference type="PANTHER" id="PTHR43806:SF11">
    <property type="entry name" value="CEREVISIN-RELATED"/>
    <property type="match status" value="1"/>
</dbReference>
<keyword evidence="4 7" id="KW-0720">Serine protease</keyword>
<evidence type="ECO:0000313" key="10">
    <source>
        <dbReference type="EMBL" id="KAF4653579.1"/>
    </source>
</evidence>
<feature type="region of interest" description="Disordered" evidence="8">
    <location>
        <begin position="117"/>
        <end position="136"/>
    </location>
</feature>
<dbReference type="Proteomes" id="UP000572268">
    <property type="component" value="Unassembled WGS sequence"/>
</dbReference>
<dbReference type="InterPro" id="IPR036852">
    <property type="entry name" value="Peptidase_S8/S53_dom_sf"/>
</dbReference>
<dbReference type="GO" id="GO:0006508">
    <property type="term" value="P:proteolysis"/>
    <property type="evidence" value="ECO:0007669"/>
    <property type="project" value="UniProtKB-KW"/>
</dbReference>
<dbReference type="AlphaFoldDB" id="A0A7J6L3U2"/>
<evidence type="ECO:0000256" key="3">
    <source>
        <dbReference type="ARBA" id="ARBA00022801"/>
    </source>
</evidence>
<comment type="catalytic activity">
    <reaction evidence="5">
        <text>Hydrolysis of proteins with broad specificity for peptide bonds, and a preference for a large uncharged residue in P1. Hydrolyzes peptide amides.</text>
        <dbReference type="EC" id="3.4.21.62"/>
    </reaction>
</comment>
<evidence type="ECO:0000256" key="5">
    <source>
        <dbReference type="ARBA" id="ARBA00023529"/>
    </source>
</evidence>